<dbReference type="OrthoDB" id="674604at2759"/>
<feature type="repeat" description="WD" evidence="3">
    <location>
        <begin position="208"/>
        <end position="234"/>
    </location>
</feature>
<accession>X6LWM0</accession>
<gene>
    <name evidence="4" type="ORF">RFI_32271</name>
</gene>
<dbReference type="InterPro" id="IPR036322">
    <property type="entry name" value="WD40_repeat_dom_sf"/>
</dbReference>
<reference evidence="4 5" key="1">
    <citation type="journal article" date="2013" name="Curr. Biol.">
        <title>The Genome of the Foraminiferan Reticulomyxa filosa.</title>
        <authorList>
            <person name="Glockner G."/>
            <person name="Hulsmann N."/>
            <person name="Schleicher M."/>
            <person name="Noegel A.A."/>
            <person name="Eichinger L."/>
            <person name="Gallinger C."/>
            <person name="Pawlowski J."/>
            <person name="Sierra R."/>
            <person name="Euteneuer U."/>
            <person name="Pillet L."/>
            <person name="Moustafa A."/>
            <person name="Platzer M."/>
            <person name="Groth M."/>
            <person name="Szafranski K."/>
            <person name="Schliwa M."/>
        </authorList>
    </citation>
    <scope>NUCLEOTIDE SEQUENCE [LARGE SCALE GENOMIC DNA]</scope>
</reference>
<proteinExistence type="predicted"/>
<dbReference type="InterPro" id="IPR020472">
    <property type="entry name" value="WD40_PAC1"/>
</dbReference>
<evidence type="ECO:0000256" key="2">
    <source>
        <dbReference type="ARBA" id="ARBA00022737"/>
    </source>
</evidence>
<keyword evidence="2" id="KW-0677">Repeat</keyword>
<dbReference type="PROSITE" id="PS50294">
    <property type="entry name" value="WD_REPEATS_REGION"/>
    <property type="match status" value="4"/>
</dbReference>
<sequence>INEQKEDNRNDNLSISSINTPSIFNFKLVRSFKLLNAFTGHSNIVWSIDYSTFDGDQFIYSGSGDKTVRVWDVDNNKQIQSFGHSSFVLCVKFSLYRYYNHSRNVICSSSYDNIIRFWDINYNQLSQVFNGHTGGVIGIEFSSFNSGRYLCSGSFDKTVRLWDVEISKSLYVFNGHEDIVWCIDMSPLQSNNNNNDNKINDIGVIGGSGYTICSGSFDRIIRIWDIETNKQLIIFKGHEAYVNSVKYGSNELLNTVLSGSYDKSVRLWDIRSGQQIQFFNGHTDRVCAVEYSPFVANNIKVGSSSSVICSGSLDNTIRFWDIRSNKNELYVIEGDKEDNGIFCLKFISLKKKENNNGNTNNDIHNLNLCYGSSQGPIRILEISKN</sequence>
<organism evidence="4 5">
    <name type="scientific">Reticulomyxa filosa</name>
    <dbReference type="NCBI Taxonomy" id="46433"/>
    <lineage>
        <taxon>Eukaryota</taxon>
        <taxon>Sar</taxon>
        <taxon>Rhizaria</taxon>
        <taxon>Retaria</taxon>
        <taxon>Foraminifera</taxon>
        <taxon>Monothalamids</taxon>
        <taxon>Reticulomyxidae</taxon>
        <taxon>Reticulomyxa</taxon>
    </lineage>
</organism>
<feature type="repeat" description="WD" evidence="3">
    <location>
        <begin position="129"/>
        <end position="172"/>
    </location>
</feature>
<feature type="repeat" description="WD" evidence="3">
    <location>
        <begin position="235"/>
        <end position="278"/>
    </location>
</feature>
<evidence type="ECO:0000256" key="3">
    <source>
        <dbReference type="PROSITE-ProRule" id="PRU00221"/>
    </source>
</evidence>
<dbReference type="InterPro" id="IPR019775">
    <property type="entry name" value="WD40_repeat_CS"/>
</dbReference>
<evidence type="ECO:0000313" key="5">
    <source>
        <dbReference type="Proteomes" id="UP000023152"/>
    </source>
</evidence>
<dbReference type="EMBL" id="ASPP01028509">
    <property type="protein sequence ID" value="ETO05125.1"/>
    <property type="molecule type" value="Genomic_DNA"/>
</dbReference>
<comment type="caution">
    <text evidence="4">The sequence shown here is derived from an EMBL/GenBank/DDBJ whole genome shotgun (WGS) entry which is preliminary data.</text>
</comment>
<name>X6LWM0_RETFI</name>
<dbReference type="SUPFAM" id="SSF50978">
    <property type="entry name" value="WD40 repeat-like"/>
    <property type="match status" value="1"/>
</dbReference>
<dbReference type="PROSITE" id="PS50082">
    <property type="entry name" value="WD_REPEATS_2"/>
    <property type="match status" value="6"/>
</dbReference>
<evidence type="ECO:0000256" key="1">
    <source>
        <dbReference type="ARBA" id="ARBA00022574"/>
    </source>
</evidence>
<dbReference type="PANTHER" id="PTHR19848:SF8">
    <property type="entry name" value="F-BOX AND WD REPEAT DOMAIN CONTAINING 7"/>
    <property type="match status" value="1"/>
</dbReference>
<feature type="repeat" description="WD" evidence="3">
    <location>
        <begin position="38"/>
        <end position="81"/>
    </location>
</feature>
<dbReference type="Pfam" id="PF00400">
    <property type="entry name" value="WD40"/>
    <property type="match status" value="6"/>
</dbReference>
<dbReference type="Gene3D" id="2.130.10.10">
    <property type="entry name" value="YVTN repeat-like/Quinoprotein amine dehydrogenase"/>
    <property type="match status" value="2"/>
</dbReference>
<dbReference type="InterPro" id="IPR001680">
    <property type="entry name" value="WD40_rpt"/>
</dbReference>
<keyword evidence="5" id="KW-1185">Reference proteome</keyword>
<dbReference type="PROSITE" id="PS00678">
    <property type="entry name" value="WD_REPEATS_1"/>
    <property type="match status" value="6"/>
</dbReference>
<dbReference type="SMART" id="SM00320">
    <property type="entry name" value="WD40"/>
    <property type="match status" value="6"/>
</dbReference>
<dbReference type="PANTHER" id="PTHR19848">
    <property type="entry name" value="WD40 REPEAT PROTEIN"/>
    <property type="match status" value="1"/>
</dbReference>
<feature type="repeat" description="WD" evidence="3">
    <location>
        <begin position="279"/>
        <end position="330"/>
    </location>
</feature>
<evidence type="ECO:0000313" key="4">
    <source>
        <dbReference type="EMBL" id="ETO05125.1"/>
    </source>
</evidence>
<feature type="repeat" description="WD" evidence="3">
    <location>
        <begin position="81"/>
        <end position="128"/>
    </location>
</feature>
<dbReference type="AlphaFoldDB" id="X6LWM0"/>
<dbReference type="InterPro" id="IPR015943">
    <property type="entry name" value="WD40/YVTN_repeat-like_dom_sf"/>
</dbReference>
<dbReference type="PRINTS" id="PR00320">
    <property type="entry name" value="GPROTEINBRPT"/>
</dbReference>
<keyword evidence="1 3" id="KW-0853">WD repeat</keyword>
<dbReference type="CDD" id="cd00200">
    <property type="entry name" value="WD40"/>
    <property type="match status" value="1"/>
</dbReference>
<protein>
    <submittedName>
        <fullName evidence="4">WD-40 repeat protein</fullName>
    </submittedName>
</protein>
<dbReference type="Proteomes" id="UP000023152">
    <property type="component" value="Unassembled WGS sequence"/>
</dbReference>
<feature type="non-terminal residue" evidence="4">
    <location>
        <position position="1"/>
    </location>
</feature>